<feature type="compositionally biased region" description="Basic and acidic residues" evidence="1">
    <location>
        <begin position="35"/>
        <end position="47"/>
    </location>
</feature>
<dbReference type="AlphaFoldDB" id="X1P6F5"/>
<evidence type="ECO:0000313" key="2">
    <source>
        <dbReference type="EMBL" id="GAI51438.1"/>
    </source>
</evidence>
<organism evidence="2">
    <name type="scientific">marine sediment metagenome</name>
    <dbReference type="NCBI Taxonomy" id="412755"/>
    <lineage>
        <taxon>unclassified sequences</taxon>
        <taxon>metagenomes</taxon>
        <taxon>ecological metagenomes</taxon>
    </lineage>
</organism>
<proteinExistence type="predicted"/>
<feature type="non-terminal residue" evidence="2">
    <location>
        <position position="1"/>
    </location>
</feature>
<gene>
    <name evidence="2" type="ORF">S06H3_62808</name>
</gene>
<reference evidence="2" key="1">
    <citation type="journal article" date="2014" name="Front. Microbiol.">
        <title>High frequency of phylogenetically diverse reductive dehalogenase-homologous genes in deep subseafloor sedimentary metagenomes.</title>
        <authorList>
            <person name="Kawai M."/>
            <person name="Futagami T."/>
            <person name="Toyoda A."/>
            <person name="Takaki Y."/>
            <person name="Nishi S."/>
            <person name="Hori S."/>
            <person name="Arai W."/>
            <person name="Tsubouchi T."/>
            <person name="Morono Y."/>
            <person name="Uchiyama I."/>
            <person name="Ito T."/>
            <person name="Fujiyama A."/>
            <person name="Inagaki F."/>
            <person name="Takami H."/>
        </authorList>
    </citation>
    <scope>NUCLEOTIDE SEQUENCE</scope>
    <source>
        <strain evidence="2">Expedition CK06-06</strain>
    </source>
</reference>
<accession>X1P6F5</accession>
<comment type="caution">
    <text evidence="2">The sequence shown here is derived from an EMBL/GenBank/DDBJ whole genome shotgun (WGS) entry which is preliminary data.</text>
</comment>
<dbReference type="EMBL" id="BARV01041512">
    <property type="protein sequence ID" value="GAI51438.1"/>
    <property type="molecule type" value="Genomic_DNA"/>
</dbReference>
<sequence length="47" mass="5657">GRIRPYLGHNRQGTHKRIRDIDDEDPDYWPIDGGDTSKNRPYDYLKR</sequence>
<feature type="region of interest" description="Disordered" evidence="1">
    <location>
        <begin position="1"/>
        <end position="47"/>
    </location>
</feature>
<name>X1P6F5_9ZZZZ</name>
<evidence type="ECO:0000256" key="1">
    <source>
        <dbReference type="SAM" id="MobiDB-lite"/>
    </source>
</evidence>
<protein>
    <submittedName>
        <fullName evidence="2">Uncharacterized protein</fullName>
    </submittedName>
</protein>